<evidence type="ECO:0000313" key="1">
    <source>
        <dbReference type="EnsemblMetazoa" id="GPAI018421-PA"/>
    </source>
</evidence>
<dbReference type="AlphaFoldDB" id="A0A1A9ZLL0"/>
<reference evidence="2" key="1">
    <citation type="submission" date="2014-03" db="EMBL/GenBank/DDBJ databases">
        <authorList>
            <person name="Aksoy S."/>
            <person name="Warren W."/>
            <person name="Wilson R.K."/>
        </authorList>
    </citation>
    <scope>NUCLEOTIDE SEQUENCE [LARGE SCALE GENOMIC DNA]</scope>
    <source>
        <strain evidence="2">IAEA</strain>
    </source>
</reference>
<name>A0A1A9ZLL0_GLOPL</name>
<dbReference type="Proteomes" id="UP000092445">
    <property type="component" value="Unassembled WGS sequence"/>
</dbReference>
<evidence type="ECO:0000313" key="2">
    <source>
        <dbReference type="Proteomes" id="UP000092445"/>
    </source>
</evidence>
<sequence>MCKYCEETYLSLAMLELRDIDFGDISKSESERYRNDSRRCGRFCKTKPALGEPPSSGDLAVWPFSTSKLKILLGDALCISIKSRDDFSSNAMLCIKYTNIAFGSIKLVINDICQAYARPVNIVGFSMHNITNYKHNDKLIISLFFGWRNN</sequence>
<protein>
    <submittedName>
        <fullName evidence="1">Uncharacterized protein</fullName>
    </submittedName>
</protein>
<dbReference type="VEuPathDB" id="VectorBase:GPAI018421"/>
<reference evidence="1" key="2">
    <citation type="submission" date="2020-05" db="UniProtKB">
        <authorList>
            <consortium name="EnsemblMetazoa"/>
        </authorList>
    </citation>
    <scope>IDENTIFICATION</scope>
    <source>
        <strain evidence="1">IAEA</strain>
    </source>
</reference>
<proteinExistence type="predicted"/>
<dbReference type="EnsemblMetazoa" id="GPAI018421-RA">
    <property type="protein sequence ID" value="GPAI018421-PA"/>
    <property type="gene ID" value="GPAI018421"/>
</dbReference>
<accession>A0A1A9ZLL0</accession>
<keyword evidence="2" id="KW-1185">Reference proteome</keyword>
<organism evidence="1 2">
    <name type="scientific">Glossina pallidipes</name>
    <name type="common">Tsetse fly</name>
    <dbReference type="NCBI Taxonomy" id="7398"/>
    <lineage>
        <taxon>Eukaryota</taxon>
        <taxon>Metazoa</taxon>
        <taxon>Ecdysozoa</taxon>
        <taxon>Arthropoda</taxon>
        <taxon>Hexapoda</taxon>
        <taxon>Insecta</taxon>
        <taxon>Pterygota</taxon>
        <taxon>Neoptera</taxon>
        <taxon>Endopterygota</taxon>
        <taxon>Diptera</taxon>
        <taxon>Brachycera</taxon>
        <taxon>Muscomorpha</taxon>
        <taxon>Hippoboscoidea</taxon>
        <taxon>Glossinidae</taxon>
        <taxon>Glossina</taxon>
    </lineage>
</organism>